<accession>A0A421AUB2</accession>
<dbReference type="AlphaFoldDB" id="A0A421AUB2"/>
<reference evidence="1 2" key="1">
    <citation type="submission" date="2018-10" db="EMBL/GenBank/DDBJ databases">
        <title>Genomic Encyclopedia of Archaeal and Bacterial Type Strains, Phase II (KMG-II): from individual species to whole genera.</title>
        <authorList>
            <person name="Goeker M."/>
        </authorList>
    </citation>
    <scope>NUCLEOTIDE SEQUENCE [LARGE SCALE GENOMIC DNA]</scope>
    <source>
        <strain evidence="1 2">DSM 45657</strain>
    </source>
</reference>
<sequence>MPAMGALRTIAWEGRVGANIAKSWAVRVGDFEERVWANDVGLAGSVP</sequence>
<name>A0A421AUB2_9PSEU</name>
<evidence type="ECO:0000313" key="1">
    <source>
        <dbReference type="EMBL" id="RLK53675.1"/>
    </source>
</evidence>
<dbReference type="Proteomes" id="UP000282454">
    <property type="component" value="Unassembled WGS sequence"/>
</dbReference>
<organism evidence="1 2">
    <name type="scientific">Actinokineospora cianjurensis</name>
    <dbReference type="NCBI Taxonomy" id="585224"/>
    <lineage>
        <taxon>Bacteria</taxon>
        <taxon>Bacillati</taxon>
        <taxon>Actinomycetota</taxon>
        <taxon>Actinomycetes</taxon>
        <taxon>Pseudonocardiales</taxon>
        <taxon>Pseudonocardiaceae</taxon>
        <taxon>Actinokineospora</taxon>
    </lineage>
</organism>
<dbReference type="EMBL" id="RCDD01000011">
    <property type="protein sequence ID" value="RLK53675.1"/>
    <property type="molecule type" value="Genomic_DNA"/>
</dbReference>
<evidence type="ECO:0000313" key="2">
    <source>
        <dbReference type="Proteomes" id="UP000282454"/>
    </source>
</evidence>
<comment type="caution">
    <text evidence="1">The sequence shown here is derived from an EMBL/GenBank/DDBJ whole genome shotgun (WGS) entry which is preliminary data.</text>
</comment>
<protein>
    <submittedName>
        <fullName evidence="1">Uncharacterized protein</fullName>
    </submittedName>
</protein>
<keyword evidence="2" id="KW-1185">Reference proteome</keyword>
<gene>
    <name evidence="1" type="ORF">CLV68_6598</name>
</gene>
<proteinExistence type="predicted"/>